<reference evidence="3" key="1">
    <citation type="submission" date="2010-12" db="EMBL/GenBank/DDBJ databases">
        <title>Complete sequence of chromosome 1 of Asticcacaulis excentricus CB 48.</title>
        <authorList>
            <consortium name="US DOE Joint Genome Institute"/>
            <person name="Lucas S."/>
            <person name="Copeland A."/>
            <person name="Lapidus A."/>
            <person name="Cheng J.-F."/>
            <person name="Bruce D."/>
            <person name="Goodwin L."/>
            <person name="Pitluck S."/>
            <person name="Teshima H."/>
            <person name="Davenport K."/>
            <person name="Detter J.C."/>
            <person name="Han C."/>
            <person name="Tapia R."/>
            <person name="Land M."/>
            <person name="Hauser L."/>
            <person name="Jeffries C."/>
            <person name="Kyrpides N."/>
            <person name="Ivanova N."/>
            <person name="Ovchinnikova G."/>
            <person name="Brun Y.V."/>
            <person name="Woyke T."/>
        </authorList>
    </citation>
    <scope>NUCLEOTIDE SEQUENCE [LARGE SCALE GENOMIC DNA]</scope>
    <source>
        <strain evidence="3">ATCC 15261 / DSM 4724 / KCTC 12464 / NCIMB 9791 / VKM B-1370 / CB 48</strain>
    </source>
</reference>
<dbReference type="EMBL" id="CP002395">
    <property type="protein sequence ID" value="ADU13723.1"/>
    <property type="molecule type" value="Genomic_DNA"/>
</dbReference>
<feature type="transmembrane region" description="Helical" evidence="1">
    <location>
        <begin position="85"/>
        <end position="102"/>
    </location>
</feature>
<dbReference type="RefSeq" id="WP_013479551.1">
    <property type="nucleotide sequence ID" value="NC_014816.1"/>
</dbReference>
<dbReference type="KEGG" id="aex:Astex_2061"/>
<evidence type="ECO:0000313" key="2">
    <source>
        <dbReference type="EMBL" id="ADU13723.1"/>
    </source>
</evidence>
<dbReference type="AlphaFoldDB" id="E8RLH9"/>
<proteinExistence type="predicted"/>
<dbReference type="HOGENOM" id="CLU_075807_0_0_5"/>
<dbReference type="OrthoDB" id="648493at2"/>
<feature type="transmembrane region" description="Helical" evidence="1">
    <location>
        <begin position="122"/>
        <end position="143"/>
    </location>
</feature>
<organism evidence="2 3">
    <name type="scientific">Asticcacaulis excentricus (strain ATCC 15261 / DSM 4724 / KCTC 12464 / NCIMB 9791 / VKM B-1370 / CB 48)</name>
    <dbReference type="NCBI Taxonomy" id="573065"/>
    <lineage>
        <taxon>Bacteria</taxon>
        <taxon>Pseudomonadati</taxon>
        <taxon>Pseudomonadota</taxon>
        <taxon>Alphaproteobacteria</taxon>
        <taxon>Caulobacterales</taxon>
        <taxon>Caulobacteraceae</taxon>
        <taxon>Asticcacaulis</taxon>
    </lineage>
</organism>
<keyword evidence="3" id="KW-1185">Reference proteome</keyword>
<sequence>MSSASITLPKVPASNDRRFFLGMAVLLALTVFIGFGLNAARYNFNTSIFPAHVHLHAAIFVSWIVLYLLQNALVAADKVPLHRKLGVIGAGLAVLMTGYGIFTTIACLQRGAVPPFFPPSVFLLIDGLGVLVFLGLVTAAILLRSSPDWHKRLMLGATILVISPAFGRALPMPLLGPLASWAVFGCMVLYVAFGMIHDIQQRRRVHPAYLVLILVFTALQLAIGLLAFSPPVLEVTQSLMAA</sequence>
<dbReference type="eggNOG" id="ENOG5032EZ8">
    <property type="taxonomic scope" value="Bacteria"/>
</dbReference>
<keyword evidence="1" id="KW-0812">Transmembrane</keyword>
<feature type="transmembrane region" description="Helical" evidence="1">
    <location>
        <begin position="53"/>
        <end position="73"/>
    </location>
</feature>
<evidence type="ECO:0000313" key="3">
    <source>
        <dbReference type="Proteomes" id="UP000001492"/>
    </source>
</evidence>
<keyword evidence="1" id="KW-0472">Membrane</keyword>
<feature type="transmembrane region" description="Helical" evidence="1">
    <location>
        <begin position="20"/>
        <end position="41"/>
    </location>
</feature>
<name>E8RLH9_ASTEC</name>
<dbReference type="Proteomes" id="UP000001492">
    <property type="component" value="Chromosome 1"/>
</dbReference>
<keyword evidence="1" id="KW-1133">Transmembrane helix</keyword>
<feature type="transmembrane region" description="Helical" evidence="1">
    <location>
        <begin position="208"/>
        <end position="228"/>
    </location>
</feature>
<accession>E8RLH9</accession>
<evidence type="ECO:0000256" key="1">
    <source>
        <dbReference type="SAM" id="Phobius"/>
    </source>
</evidence>
<feature type="transmembrane region" description="Helical" evidence="1">
    <location>
        <begin position="178"/>
        <end position="196"/>
    </location>
</feature>
<protein>
    <submittedName>
        <fullName evidence="2">Uncharacterized protein</fullName>
    </submittedName>
</protein>
<gene>
    <name evidence="2" type="ordered locus">Astex_2061</name>
</gene>